<keyword evidence="2" id="KW-1185">Reference proteome</keyword>
<name>A0A9P4WHA4_9PLEO</name>
<evidence type="ECO:0000313" key="2">
    <source>
        <dbReference type="Proteomes" id="UP000758155"/>
    </source>
</evidence>
<evidence type="ECO:0000313" key="1">
    <source>
        <dbReference type="EMBL" id="KAF3032331.1"/>
    </source>
</evidence>
<proteinExistence type="predicted"/>
<comment type="caution">
    <text evidence="1">The sequence shown here is derived from an EMBL/GenBank/DDBJ whole genome shotgun (WGS) entry which is preliminary data.</text>
</comment>
<dbReference type="EMBL" id="SWKV01000104">
    <property type="protein sequence ID" value="KAF3032331.1"/>
    <property type="molecule type" value="Genomic_DNA"/>
</dbReference>
<dbReference type="AlphaFoldDB" id="A0A9P4WHA4"/>
<accession>A0A9P4WHA4</accession>
<reference evidence="1" key="1">
    <citation type="submission" date="2019-04" db="EMBL/GenBank/DDBJ databases">
        <title>Sequencing of skin fungus with MAO and IRED activity.</title>
        <authorList>
            <person name="Marsaioli A.J."/>
            <person name="Bonatto J.M.C."/>
            <person name="Reis Junior O."/>
        </authorList>
    </citation>
    <scope>NUCLEOTIDE SEQUENCE</scope>
    <source>
        <strain evidence="1">28M1</strain>
    </source>
</reference>
<dbReference type="OrthoDB" id="3944494at2759"/>
<gene>
    <name evidence="1" type="ORF">E8E12_004059</name>
</gene>
<organism evidence="1 2">
    <name type="scientific">Didymella heteroderae</name>
    <dbReference type="NCBI Taxonomy" id="1769908"/>
    <lineage>
        <taxon>Eukaryota</taxon>
        <taxon>Fungi</taxon>
        <taxon>Dikarya</taxon>
        <taxon>Ascomycota</taxon>
        <taxon>Pezizomycotina</taxon>
        <taxon>Dothideomycetes</taxon>
        <taxon>Pleosporomycetidae</taxon>
        <taxon>Pleosporales</taxon>
        <taxon>Pleosporineae</taxon>
        <taxon>Didymellaceae</taxon>
        <taxon>Didymella</taxon>
    </lineage>
</organism>
<sequence length="129" mass="14908">MSVLMAEEGQIEHPSDVLDEMRERFMIHGSRSPFNWVLQLRAYGKKIRNSSTSLGYIYWSDDHERLTYKQLELSIADFKKFVATQVALAQSELEQLFLSYPTQVWRHGTPPIPKLNSFGKLRPPLGPTL</sequence>
<dbReference type="Proteomes" id="UP000758155">
    <property type="component" value="Unassembled WGS sequence"/>
</dbReference>
<protein>
    <submittedName>
        <fullName evidence="1">Uncharacterized protein</fullName>
    </submittedName>
</protein>